<dbReference type="InterPro" id="IPR006050">
    <property type="entry name" value="DNA_photolyase_N"/>
</dbReference>
<evidence type="ECO:0000256" key="5">
    <source>
        <dbReference type="ARBA" id="ARBA00022991"/>
    </source>
</evidence>
<dbReference type="GO" id="GO:0003904">
    <property type="term" value="F:deoxyribodipyrimidine photo-lyase activity"/>
    <property type="evidence" value="ECO:0007669"/>
    <property type="project" value="TreeGrafter"/>
</dbReference>
<keyword evidence="3 6" id="KW-0285">Flavoprotein</keyword>
<protein>
    <recommendedName>
        <fullName evidence="2 7">Cryptochrome DASH</fullName>
    </recommendedName>
</protein>
<dbReference type="SUPFAM" id="SSF52425">
    <property type="entry name" value="Cryptochrome/photolyase, N-terminal domain"/>
    <property type="match status" value="1"/>
</dbReference>
<evidence type="ECO:0000256" key="4">
    <source>
        <dbReference type="ARBA" id="ARBA00022827"/>
    </source>
</evidence>
<keyword evidence="9" id="KW-0456">Lyase</keyword>
<dbReference type="Gene3D" id="3.40.50.620">
    <property type="entry name" value="HUPs"/>
    <property type="match status" value="1"/>
</dbReference>
<dbReference type="PROSITE" id="PS51645">
    <property type="entry name" value="PHR_CRY_ALPHA_BETA"/>
    <property type="match status" value="1"/>
</dbReference>
<evidence type="ECO:0000259" key="8">
    <source>
        <dbReference type="PROSITE" id="PS51645"/>
    </source>
</evidence>
<evidence type="ECO:0000256" key="2">
    <source>
        <dbReference type="ARBA" id="ARBA00017881"/>
    </source>
</evidence>
<dbReference type="GO" id="GO:0071949">
    <property type="term" value="F:FAD binding"/>
    <property type="evidence" value="ECO:0007669"/>
    <property type="project" value="TreeGrafter"/>
</dbReference>
<feature type="binding site" evidence="6">
    <location>
        <position position="235"/>
    </location>
    <ligand>
        <name>FAD</name>
        <dbReference type="ChEBI" id="CHEBI:57692"/>
    </ligand>
</feature>
<dbReference type="Proteomes" id="UP000198561">
    <property type="component" value="Unassembled WGS sequence"/>
</dbReference>
<dbReference type="InterPro" id="IPR036134">
    <property type="entry name" value="Crypto/Photolyase_FAD-like_sf"/>
</dbReference>
<comment type="cofactor">
    <cofactor evidence="7">
        <name>(6R)-5,10-methylene-5,6,7,8-tetrahydrofolate</name>
        <dbReference type="ChEBI" id="CHEBI:15636"/>
    </cofactor>
    <text evidence="7">Binds 1 5,10-methenyltetrahydrofolate (MTHF) per subunit.</text>
</comment>
<feature type="domain" description="Photolyase/cryptochrome alpha/beta" evidence="8">
    <location>
        <begin position="6"/>
        <end position="142"/>
    </location>
</feature>
<evidence type="ECO:0000256" key="7">
    <source>
        <dbReference type="RuleBase" id="RU367151"/>
    </source>
</evidence>
<comment type="cofactor">
    <cofactor evidence="6 7">
        <name>FAD</name>
        <dbReference type="ChEBI" id="CHEBI:57692"/>
    </cofactor>
    <text evidence="6 7">Binds 1 FAD per subunit.</text>
</comment>
<keyword evidence="4 6" id="KW-0274">FAD</keyword>
<dbReference type="GO" id="GO:0000719">
    <property type="term" value="P:photoreactive repair"/>
    <property type="evidence" value="ECO:0007669"/>
    <property type="project" value="TreeGrafter"/>
</dbReference>
<dbReference type="InterPro" id="IPR014729">
    <property type="entry name" value="Rossmann-like_a/b/a_fold"/>
</dbReference>
<dbReference type="Pfam" id="PF03441">
    <property type="entry name" value="FAD_binding_7"/>
    <property type="match status" value="1"/>
</dbReference>
<dbReference type="OrthoDB" id="9772484at2"/>
<organism evidence="9 10">
    <name type="scientific">Chryseobacterium culicis</name>
    <dbReference type="NCBI Taxonomy" id="680127"/>
    <lineage>
        <taxon>Bacteria</taxon>
        <taxon>Pseudomonadati</taxon>
        <taxon>Bacteroidota</taxon>
        <taxon>Flavobacteriia</taxon>
        <taxon>Flavobacteriales</taxon>
        <taxon>Weeksellaceae</taxon>
        <taxon>Chryseobacterium group</taxon>
        <taxon>Chryseobacterium</taxon>
    </lineage>
</organism>
<dbReference type="Gene3D" id="1.10.579.10">
    <property type="entry name" value="DNA Cyclobutane Dipyrimidine Photolyase, subunit A, domain 3"/>
    <property type="match status" value="1"/>
</dbReference>
<dbReference type="PANTHER" id="PTHR11455:SF22">
    <property type="entry name" value="CRYPTOCHROME DASH"/>
    <property type="match status" value="1"/>
</dbReference>
<dbReference type="GO" id="GO:0003677">
    <property type="term" value="F:DNA binding"/>
    <property type="evidence" value="ECO:0007669"/>
    <property type="project" value="TreeGrafter"/>
</dbReference>
<reference evidence="9 10" key="1">
    <citation type="submission" date="2016-10" db="EMBL/GenBank/DDBJ databases">
        <authorList>
            <person name="de Groot N.N."/>
        </authorList>
    </citation>
    <scope>NUCLEOTIDE SEQUENCE [LARGE SCALE GENOMIC DNA]</scope>
    <source>
        <strain evidence="9 10">DSM 23031</strain>
    </source>
</reference>
<dbReference type="EMBL" id="FNWQ01000001">
    <property type="protein sequence ID" value="SEH30484.1"/>
    <property type="molecule type" value="Genomic_DNA"/>
</dbReference>
<name>A0A1H6H869_CHRCI</name>
<comment type="function">
    <text evidence="7">May have a photoreceptor function.</text>
</comment>
<dbReference type="NCBIfam" id="TIGR02765">
    <property type="entry name" value="crypto_DASH"/>
    <property type="match status" value="1"/>
</dbReference>
<dbReference type="STRING" id="680127.SAMN05421593_1387"/>
<dbReference type="AlphaFoldDB" id="A0A1H6H869"/>
<feature type="binding site" evidence="6">
    <location>
        <begin position="288"/>
        <end position="295"/>
    </location>
    <ligand>
        <name>FAD</name>
        <dbReference type="ChEBI" id="CHEBI:57692"/>
    </ligand>
</feature>
<accession>A0A1H6H869</accession>
<gene>
    <name evidence="9" type="ORF">SAMN05421593_1387</name>
</gene>
<dbReference type="PRINTS" id="PR00147">
    <property type="entry name" value="DNAPHOTLYASE"/>
</dbReference>
<evidence type="ECO:0000313" key="10">
    <source>
        <dbReference type="Proteomes" id="UP000198561"/>
    </source>
</evidence>
<dbReference type="Pfam" id="PF00875">
    <property type="entry name" value="DNA_photolyase"/>
    <property type="match status" value="1"/>
</dbReference>
<dbReference type="InterPro" id="IPR002081">
    <property type="entry name" value="Cryptochrome/DNA_photolyase_1"/>
</dbReference>
<comment type="similarity">
    <text evidence="1 7">Belongs to the DNA photolyase class-1 family.</text>
</comment>
<feature type="binding site" evidence="6">
    <location>
        <begin position="248"/>
        <end position="252"/>
    </location>
    <ligand>
        <name>FAD</name>
        <dbReference type="ChEBI" id="CHEBI:57692"/>
    </ligand>
</feature>
<dbReference type="InterPro" id="IPR036155">
    <property type="entry name" value="Crypto/Photolyase_N_sf"/>
</dbReference>
<dbReference type="InterPro" id="IPR014133">
    <property type="entry name" value="Cry_DASH"/>
</dbReference>
<evidence type="ECO:0000256" key="1">
    <source>
        <dbReference type="ARBA" id="ARBA00005862"/>
    </source>
</evidence>
<evidence type="ECO:0000256" key="3">
    <source>
        <dbReference type="ARBA" id="ARBA00022630"/>
    </source>
</evidence>
<feature type="binding site" evidence="6">
    <location>
        <begin position="385"/>
        <end position="387"/>
    </location>
    <ligand>
        <name>FAD</name>
        <dbReference type="ChEBI" id="CHEBI:57692"/>
    </ligand>
</feature>
<dbReference type="PANTHER" id="PTHR11455">
    <property type="entry name" value="CRYPTOCHROME"/>
    <property type="match status" value="1"/>
</dbReference>
<dbReference type="SUPFAM" id="SSF48173">
    <property type="entry name" value="Cryptochrome/photolyase FAD-binding domain"/>
    <property type="match status" value="1"/>
</dbReference>
<dbReference type="Gene3D" id="1.25.40.80">
    <property type="match status" value="1"/>
</dbReference>
<evidence type="ECO:0000313" key="9">
    <source>
        <dbReference type="EMBL" id="SEH30484.1"/>
    </source>
</evidence>
<dbReference type="RefSeq" id="WP_089690519.1">
    <property type="nucleotide sequence ID" value="NZ_FNWQ01000001.1"/>
</dbReference>
<keyword evidence="5 7" id="KW-0157">Chromophore</keyword>
<proteinExistence type="inferred from homology"/>
<sequence>MPKKQKINILWFTKDLRTRDSESLYKVMQEDLPFLALYVFDSDFFAQKQFGCRKIMQFRAKFLLETVENVKQNLARQRIPFLVKYGKTADIFKDISEEFEVVKIFCQEEWTKEEVGLQAKIEKVVPYAVWEKSYSQFLVHPLFVFKVLDKIPLLFTTFRQKIEKNLLIRPEFESEKDLYKGVHIPLKSDEISLKLLGFENFEIDERTAFPFSGGENAALKRLHHYFSETRNLSRYKDTRNGLSGADYSSKFSAWLSDGSLSAVTVYSEIKKYEEEFGANDSTYWLVFELLWRDFFRYTSLQYNDLIFRKNGISGQKYAVENNRELIQKWKDGETESDFVNANMLELKSTGWMSNRGRQNAASYFCKTLKQDWRKGAAYFEGMLIDYDVHSNYGNWMYLAGVGNDNRDRNFNPEKQAEIYDSGQEYRKLWIKK</sequence>
<evidence type="ECO:0000256" key="6">
    <source>
        <dbReference type="PIRSR" id="PIRSR602081-1"/>
    </source>
</evidence>
<dbReference type="InterPro" id="IPR005101">
    <property type="entry name" value="Cryptochr/Photolyase_FAD-bd"/>
</dbReference>